<evidence type="ECO:0000313" key="1">
    <source>
        <dbReference type="Proteomes" id="UP000887564"/>
    </source>
</evidence>
<name>A0A914SKG4_PAREQ</name>
<dbReference type="Proteomes" id="UP000887564">
    <property type="component" value="Unplaced"/>
</dbReference>
<keyword evidence="1" id="KW-1185">Reference proteome</keyword>
<organism evidence="1 2">
    <name type="scientific">Parascaris equorum</name>
    <name type="common">Equine roundworm</name>
    <dbReference type="NCBI Taxonomy" id="6256"/>
    <lineage>
        <taxon>Eukaryota</taxon>
        <taxon>Metazoa</taxon>
        <taxon>Ecdysozoa</taxon>
        <taxon>Nematoda</taxon>
        <taxon>Chromadorea</taxon>
        <taxon>Rhabditida</taxon>
        <taxon>Spirurina</taxon>
        <taxon>Ascaridomorpha</taxon>
        <taxon>Ascaridoidea</taxon>
        <taxon>Ascarididae</taxon>
        <taxon>Parascaris</taxon>
    </lineage>
</organism>
<protein>
    <submittedName>
        <fullName evidence="2">Uncharacterized protein</fullName>
    </submittedName>
</protein>
<evidence type="ECO:0000313" key="2">
    <source>
        <dbReference type="WBParaSite" id="PEQ_0001451101-mRNA-1"/>
    </source>
</evidence>
<sequence>MAMKSPALIQKESAYPPEFEKAVAAIKVGPSSALLNSVSILNIVRVNDDEYPDESISLIYPKRLKVVDSVALGRKTSTNPLFHHPYTPHLSSGAYFEALKATGNACAAVNKREQETLSDSFDRVFAPMKSWVEEDYPRLMKRIEISSSQKRYFLECHKNVIKLTMFLSNQELLYTSIKSLRSVEKGSRLIDIME</sequence>
<accession>A0A914SKG4</accession>
<reference evidence="2" key="1">
    <citation type="submission" date="2022-11" db="UniProtKB">
        <authorList>
            <consortium name="WormBaseParasite"/>
        </authorList>
    </citation>
    <scope>IDENTIFICATION</scope>
</reference>
<dbReference type="AlphaFoldDB" id="A0A914SKG4"/>
<proteinExistence type="predicted"/>
<dbReference type="WBParaSite" id="PEQ_0001451101-mRNA-1">
    <property type="protein sequence ID" value="PEQ_0001451101-mRNA-1"/>
    <property type="gene ID" value="PEQ_0001451101"/>
</dbReference>